<dbReference type="InterPro" id="IPR038063">
    <property type="entry name" value="Transpep_catalytic_dom"/>
</dbReference>
<dbReference type="InterPro" id="IPR005490">
    <property type="entry name" value="LD_TPept_cat_dom"/>
</dbReference>
<dbReference type="InterPro" id="IPR036365">
    <property type="entry name" value="PGBD-like_sf"/>
</dbReference>
<dbReference type="Gene3D" id="2.40.440.10">
    <property type="entry name" value="L,D-transpeptidase catalytic domain-like"/>
    <property type="match status" value="1"/>
</dbReference>
<dbReference type="Proteomes" id="UP000220836">
    <property type="component" value="Unassembled WGS sequence"/>
</dbReference>
<comment type="similarity">
    <text evidence="2">Belongs to the YkuD family.</text>
</comment>
<keyword evidence="6 7" id="KW-0961">Cell wall biogenesis/degradation</keyword>
<evidence type="ECO:0000256" key="4">
    <source>
        <dbReference type="ARBA" id="ARBA00022960"/>
    </source>
</evidence>
<dbReference type="SUPFAM" id="SSF141523">
    <property type="entry name" value="L,D-transpeptidase catalytic domain-like"/>
    <property type="match status" value="1"/>
</dbReference>
<dbReference type="GO" id="GO:0008360">
    <property type="term" value="P:regulation of cell shape"/>
    <property type="evidence" value="ECO:0007669"/>
    <property type="project" value="UniProtKB-UniRule"/>
</dbReference>
<dbReference type="UniPathway" id="UPA00219"/>
<feature type="chain" id="PRO_5012240890" evidence="8">
    <location>
        <begin position="27"/>
        <end position="542"/>
    </location>
</feature>
<evidence type="ECO:0000256" key="2">
    <source>
        <dbReference type="ARBA" id="ARBA00005992"/>
    </source>
</evidence>
<dbReference type="Pfam" id="PF03734">
    <property type="entry name" value="YkuD"/>
    <property type="match status" value="1"/>
</dbReference>
<dbReference type="PANTHER" id="PTHR41533:SF2">
    <property type="entry name" value="BLR7131 PROTEIN"/>
    <property type="match status" value="1"/>
</dbReference>
<dbReference type="PANTHER" id="PTHR41533">
    <property type="entry name" value="L,D-TRANSPEPTIDASE HI_1667-RELATED"/>
    <property type="match status" value="1"/>
</dbReference>
<keyword evidence="8" id="KW-0732">Signal</keyword>
<evidence type="ECO:0000256" key="5">
    <source>
        <dbReference type="ARBA" id="ARBA00022984"/>
    </source>
</evidence>
<organism evidence="10 11">
    <name type="scientific">Pelagimonas varians</name>
    <dbReference type="NCBI Taxonomy" id="696760"/>
    <lineage>
        <taxon>Bacteria</taxon>
        <taxon>Pseudomonadati</taxon>
        <taxon>Pseudomonadota</taxon>
        <taxon>Alphaproteobacteria</taxon>
        <taxon>Rhodobacterales</taxon>
        <taxon>Roseobacteraceae</taxon>
        <taxon>Pelagimonas</taxon>
    </lineage>
</organism>
<dbReference type="GO" id="GO:0016740">
    <property type="term" value="F:transferase activity"/>
    <property type="evidence" value="ECO:0007669"/>
    <property type="project" value="UniProtKB-KW"/>
</dbReference>
<keyword evidence="5 7" id="KW-0573">Peptidoglycan synthesis</keyword>
<dbReference type="GO" id="GO:0004180">
    <property type="term" value="F:carboxypeptidase activity"/>
    <property type="evidence" value="ECO:0007669"/>
    <property type="project" value="UniProtKB-ARBA"/>
</dbReference>
<evidence type="ECO:0000259" key="9">
    <source>
        <dbReference type="PROSITE" id="PS52029"/>
    </source>
</evidence>
<evidence type="ECO:0000256" key="7">
    <source>
        <dbReference type="PROSITE-ProRule" id="PRU01373"/>
    </source>
</evidence>
<dbReference type="SUPFAM" id="SSF47090">
    <property type="entry name" value="PGBD-like"/>
    <property type="match status" value="1"/>
</dbReference>
<dbReference type="EMBL" id="FXYH01000029">
    <property type="protein sequence ID" value="SMX50293.1"/>
    <property type="molecule type" value="Genomic_DNA"/>
</dbReference>
<comment type="pathway">
    <text evidence="1 7">Cell wall biogenesis; peptidoglycan biosynthesis.</text>
</comment>
<dbReference type="PROSITE" id="PS52029">
    <property type="entry name" value="LD_TPASE"/>
    <property type="match status" value="1"/>
</dbReference>
<dbReference type="GO" id="GO:0009252">
    <property type="term" value="P:peptidoglycan biosynthetic process"/>
    <property type="evidence" value="ECO:0007669"/>
    <property type="project" value="UniProtKB-UniPathway"/>
</dbReference>
<evidence type="ECO:0000256" key="8">
    <source>
        <dbReference type="SAM" id="SignalP"/>
    </source>
</evidence>
<evidence type="ECO:0000256" key="1">
    <source>
        <dbReference type="ARBA" id="ARBA00004752"/>
    </source>
</evidence>
<feature type="active site" description="Proton donor/acceptor" evidence="7">
    <location>
        <position position="445"/>
    </location>
</feature>
<name>A0A238L5A9_9RHOB</name>
<accession>A0A238L5A9</accession>
<dbReference type="InterPro" id="IPR045380">
    <property type="entry name" value="LD_TPept_scaffold_dom"/>
</dbReference>
<feature type="domain" description="L,D-TPase catalytic" evidence="9">
    <location>
        <begin position="316"/>
        <end position="492"/>
    </location>
</feature>
<evidence type="ECO:0000313" key="10">
    <source>
        <dbReference type="EMBL" id="SMX50293.1"/>
    </source>
</evidence>
<gene>
    <name evidence="10" type="ORF">PEV8663_04586</name>
</gene>
<evidence type="ECO:0000256" key="6">
    <source>
        <dbReference type="ARBA" id="ARBA00023316"/>
    </source>
</evidence>
<feature type="signal peptide" evidence="8">
    <location>
        <begin position="1"/>
        <end position="26"/>
    </location>
</feature>
<dbReference type="AlphaFoldDB" id="A0A238L5A9"/>
<dbReference type="InterPro" id="IPR052905">
    <property type="entry name" value="LD-transpeptidase_YkuD-like"/>
</dbReference>
<protein>
    <submittedName>
        <fullName evidence="10">Murein L,D-transpeptidase</fullName>
    </submittedName>
</protein>
<dbReference type="Pfam" id="PF01471">
    <property type="entry name" value="PG_binding_1"/>
    <property type="match status" value="1"/>
</dbReference>
<proteinExistence type="inferred from homology"/>
<keyword evidence="11" id="KW-1185">Reference proteome</keyword>
<evidence type="ECO:0000313" key="11">
    <source>
        <dbReference type="Proteomes" id="UP000220836"/>
    </source>
</evidence>
<sequence length="542" mass="60659">MRYIGSAVTGALSLLIMMSASQGAAADQISDQISVLLNANGQTEVSLPDHKSLDAKILVPRFYEERAFQPAWTRADLTEELFAEMENAAAQGFTATDFNVSELRASFEKAQSGDASDQAVFDVVATDTAVKLIHHLVFGKVDPSALDKDWNFSKPVIEQDPAYVLNQFLAGDGFSALIDRIDIKNAQYTQLVEALEKYKSIVAAGGWPTVSDETVLKPLMIDPAIVNLRQRLEIEGYASSNQISVPLEDGVNPAWIYDEALVESVKSFQMRHGLEADGVIGGKTFASLNKPADDRVNKLRLSLERGRWLMRNVNEEFVLVNIAGNRTYLAKEDGTVWTTRSITGSAYRKTPVFRDEIKYMEFNPTWTVPASIFRKDKLSRIRKDPGYLARNNYYVRNKDGQTISASSVNWGAKNPGVTLVQKPGPNNALGLVKFMFPNKYAVYLHDTNDRSLFDRNERNLSSGCVRLEYPFEFASLLMEGVPDWNRQKMQSILDSGKTTRVELPAPMPVLLTYWTAWVEEGAVHFREDPYERDARILAALDK</sequence>
<dbReference type="CDD" id="cd16913">
    <property type="entry name" value="YkuD_like"/>
    <property type="match status" value="1"/>
</dbReference>
<dbReference type="Pfam" id="PF20142">
    <property type="entry name" value="Scaffold"/>
    <property type="match status" value="1"/>
</dbReference>
<dbReference type="GO" id="GO:0071555">
    <property type="term" value="P:cell wall organization"/>
    <property type="evidence" value="ECO:0007669"/>
    <property type="project" value="UniProtKB-UniRule"/>
</dbReference>
<dbReference type="Gene3D" id="1.10.101.10">
    <property type="entry name" value="PGBD-like superfamily/PGBD"/>
    <property type="match status" value="1"/>
</dbReference>
<feature type="active site" description="Nucleophile" evidence="7">
    <location>
        <position position="464"/>
    </location>
</feature>
<keyword evidence="4 7" id="KW-0133">Cell shape</keyword>
<evidence type="ECO:0000256" key="3">
    <source>
        <dbReference type="ARBA" id="ARBA00022679"/>
    </source>
</evidence>
<keyword evidence="3" id="KW-0808">Transferase</keyword>
<reference evidence="10 11" key="1">
    <citation type="submission" date="2017-05" db="EMBL/GenBank/DDBJ databases">
        <authorList>
            <person name="Song R."/>
            <person name="Chenine A.L."/>
            <person name="Ruprecht R.M."/>
        </authorList>
    </citation>
    <scope>NUCLEOTIDE SEQUENCE [LARGE SCALE GENOMIC DNA]</scope>
    <source>
        <strain evidence="10 11">CECT 8663</strain>
    </source>
</reference>
<dbReference type="InterPro" id="IPR036366">
    <property type="entry name" value="PGBDSf"/>
</dbReference>
<dbReference type="InterPro" id="IPR002477">
    <property type="entry name" value="Peptidoglycan-bd-like"/>
</dbReference>